<accession>A1K1F4</accession>
<evidence type="ECO:0000256" key="1">
    <source>
        <dbReference type="ARBA" id="ARBA00006484"/>
    </source>
</evidence>
<dbReference type="InterPro" id="IPR002347">
    <property type="entry name" value="SDR_fam"/>
</dbReference>
<dbReference type="FunFam" id="3.40.50.720:FF:000084">
    <property type="entry name" value="Short-chain dehydrogenase reductase"/>
    <property type="match status" value="1"/>
</dbReference>
<dbReference type="InterPro" id="IPR020904">
    <property type="entry name" value="Sc_DH/Rdtase_CS"/>
</dbReference>
<dbReference type="EMBL" id="AM406670">
    <property type="protein sequence ID" value="CAL92659.1"/>
    <property type="molecule type" value="Genomic_DNA"/>
</dbReference>
<reference evidence="3 4" key="1">
    <citation type="journal article" date="2006" name="Nat. Biotechnol.">
        <title>Complete genome of the mutualistic, N2-fixing grass endophyte Azoarcus sp. strain BH72.</title>
        <authorList>
            <person name="Krause A."/>
            <person name="Ramakumar A."/>
            <person name="Bartels D."/>
            <person name="Battistoni F."/>
            <person name="Bekel T."/>
            <person name="Boch J."/>
            <person name="Boehm M."/>
            <person name="Friedrich F."/>
            <person name="Hurek T."/>
            <person name="Krause L."/>
            <person name="Linke B."/>
            <person name="McHardy A.C."/>
            <person name="Sarkar A."/>
            <person name="Schneiker S."/>
            <person name="Syed A.A."/>
            <person name="Thauer R."/>
            <person name="Vorhoelter F.-J."/>
            <person name="Weidner S."/>
            <person name="Puehler A."/>
            <person name="Reinhold-Hurek B."/>
            <person name="Kaiser O."/>
            <person name="Goesmann A."/>
        </authorList>
    </citation>
    <scope>NUCLEOTIDE SEQUENCE [LARGE SCALE GENOMIC DNA]</scope>
    <source>
        <strain evidence="3 4">BH72</strain>
    </source>
</reference>
<dbReference type="PANTHER" id="PTHR24321">
    <property type="entry name" value="DEHYDROGENASES, SHORT CHAIN"/>
    <property type="match status" value="1"/>
</dbReference>
<dbReference type="eggNOG" id="COG1028">
    <property type="taxonomic scope" value="Bacteria"/>
</dbReference>
<comment type="similarity">
    <text evidence="1">Belongs to the short-chain dehydrogenases/reductases (SDR) family.</text>
</comment>
<protein>
    <submittedName>
        <fullName evidence="3">Short-chain dehydrogenase family protein</fullName>
    </submittedName>
</protein>
<evidence type="ECO:0000256" key="2">
    <source>
        <dbReference type="ARBA" id="ARBA00023002"/>
    </source>
</evidence>
<dbReference type="PRINTS" id="PR00080">
    <property type="entry name" value="SDRFAMILY"/>
</dbReference>
<dbReference type="GO" id="GO:0016491">
    <property type="term" value="F:oxidoreductase activity"/>
    <property type="evidence" value="ECO:0007669"/>
    <property type="project" value="UniProtKB-KW"/>
</dbReference>
<dbReference type="CDD" id="cd05233">
    <property type="entry name" value="SDR_c"/>
    <property type="match status" value="1"/>
</dbReference>
<dbReference type="SUPFAM" id="SSF51735">
    <property type="entry name" value="NAD(P)-binding Rossmann-fold domains"/>
    <property type="match status" value="1"/>
</dbReference>
<dbReference type="PROSITE" id="PS00061">
    <property type="entry name" value="ADH_SHORT"/>
    <property type="match status" value="1"/>
</dbReference>
<dbReference type="NCBIfam" id="NF005559">
    <property type="entry name" value="PRK07231.1"/>
    <property type="match status" value="1"/>
</dbReference>
<dbReference type="RefSeq" id="WP_011763778.1">
    <property type="nucleotide sequence ID" value="NC_008702.1"/>
</dbReference>
<dbReference type="HOGENOM" id="CLU_010194_1_0_4"/>
<evidence type="ECO:0000313" key="3">
    <source>
        <dbReference type="EMBL" id="CAL92659.1"/>
    </source>
</evidence>
<gene>
    <name evidence="3" type="ordered locus">azo0041</name>
</gene>
<sequence>MQGMLEQKVVIVTGAGSGIGRAAAELMAREGAIVIASDLKLDTVEDTAHRITLAGGRAVAVRTDVAKLAELDALHDLAIAEFGRLDGAFNNAGIPGPGVALADHEEAAFDALIAINLKAVWYGMKRQIELMLPGGGGAIVNTASVGGIVGKPGLSVYCATKHAVIGLTKTAALEYGSRGVRVNAVCPGVIRTPMVDQVIAGQPGAEEEWNRLQPIGRMGTPEELAETVVWLMSPRASLVHGHALVADGGLTVA</sequence>
<dbReference type="Pfam" id="PF13561">
    <property type="entry name" value="adh_short_C2"/>
    <property type="match status" value="1"/>
</dbReference>
<dbReference type="Gene3D" id="3.40.50.720">
    <property type="entry name" value="NAD(P)-binding Rossmann-like Domain"/>
    <property type="match status" value="1"/>
</dbReference>
<dbReference type="STRING" id="62928.azo0041"/>
<keyword evidence="2" id="KW-0560">Oxidoreductase</keyword>
<dbReference type="AlphaFoldDB" id="A1K1F4"/>
<dbReference type="PRINTS" id="PR00081">
    <property type="entry name" value="GDHRDH"/>
</dbReference>
<dbReference type="PANTHER" id="PTHR24321:SF11">
    <property type="entry name" value="BLR0893 PROTEIN"/>
    <property type="match status" value="1"/>
</dbReference>
<dbReference type="InterPro" id="IPR036291">
    <property type="entry name" value="NAD(P)-bd_dom_sf"/>
</dbReference>
<evidence type="ECO:0000313" key="4">
    <source>
        <dbReference type="Proteomes" id="UP000002588"/>
    </source>
</evidence>
<keyword evidence="4" id="KW-1185">Reference proteome</keyword>
<name>A1K1F4_AZOSB</name>
<dbReference type="Proteomes" id="UP000002588">
    <property type="component" value="Chromosome"/>
</dbReference>
<proteinExistence type="inferred from homology"/>
<dbReference type="KEGG" id="azo:azo0041"/>
<organism evidence="3 4">
    <name type="scientific">Azoarcus sp. (strain BH72)</name>
    <dbReference type="NCBI Taxonomy" id="418699"/>
    <lineage>
        <taxon>Bacteria</taxon>
        <taxon>Pseudomonadati</taxon>
        <taxon>Pseudomonadota</taxon>
        <taxon>Betaproteobacteria</taxon>
        <taxon>Rhodocyclales</taxon>
        <taxon>Zoogloeaceae</taxon>
        <taxon>Azoarcus</taxon>
    </lineage>
</organism>